<evidence type="ECO:0000256" key="4">
    <source>
        <dbReference type="ARBA" id="ARBA00022989"/>
    </source>
</evidence>
<dbReference type="OrthoDB" id="7841035at2"/>
<dbReference type="GO" id="GO:0005886">
    <property type="term" value="C:plasma membrane"/>
    <property type="evidence" value="ECO:0007669"/>
    <property type="project" value="UniProtKB-SubCell"/>
</dbReference>
<gene>
    <name evidence="8" type="ORF">EAH89_06260</name>
</gene>
<reference evidence="8 9" key="1">
    <citation type="journal article" date="2019" name="Environ. Microbiol.">
        <title>Species interactions and distinct microbial communities in high Arctic permafrost affected cryosols are associated with the CH4 and CO2 gas fluxes.</title>
        <authorList>
            <person name="Altshuler I."/>
            <person name="Hamel J."/>
            <person name="Turney S."/>
            <person name="Magnuson E."/>
            <person name="Levesque R."/>
            <person name="Greer C."/>
            <person name="Whyte L.G."/>
        </authorList>
    </citation>
    <scope>NUCLEOTIDE SEQUENCE [LARGE SCALE GENOMIC DNA]</scope>
    <source>
        <strain evidence="8 9">S9.3B</strain>
    </source>
</reference>
<accession>A0A502GC27</accession>
<keyword evidence="9" id="KW-1185">Reference proteome</keyword>
<sequence>MGEGATRWPEIGALVAAGVAGAVQFGKVAPSLLAIGGDLGIGLSGAAGLISVFALVAAAAGLPAGLLAARAGVRQVLLAGLWALGAAGLAAAAAPGIGALYAARAAEGAAFLAIIVSAPTLVAARAAPGDRALAMTLWSAFMPTGVALGLLAAPLVEGFGWRAAWGLSALLPWGAALLLAARLPQGAGRPVPARGGMAGPLAALGRARLPVFVALAFACYSAIYFGIASFLPARLVAGFGLPLSLAGVAGAAAAVVNIAGNLAAGWLMRAGRHPARLALAAGTAMAVLSAGAFALPFSLPLTLAAALLASGIGGVVPASLFALAPRSVPDASLTGPALGLLVQCNNIGSVLAPLAIAAAARADWSLAALPLLAAGAALVLLARPLRRID</sequence>
<dbReference type="InterPro" id="IPR036259">
    <property type="entry name" value="MFS_trans_sf"/>
</dbReference>
<evidence type="ECO:0000256" key="2">
    <source>
        <dbReference type="ARBA" id="ARBA00022475"/>
    </source>
</evidence>
<name>A0A502GC27_9PROT</name>
<keyword evidence="4 6" id="KW-1133">Transmembrane helix</keyword>
<organism evidence="8 9">
    <name type="scientific">Muricoccus nepalensis</name>
    <dbReference type="NCBI Taxonomy" id="1854500"/>
    <lineage>
        <taxon>Bacteria</taxon>
        <taxon>Pseudomonadati</taxon>
        <taxon>Pseudomonadota</taxon>
        <taxon>Alphaproteobacteria</taxon>
        <taxon>Acetobacterales</taxon>
        <taxon>Roseomonadaceae</taxon>
        <taxon>Muricoccus</taxon>
    </lineage>
</organism>
<feature type="transmembrane region" description="Helical" evidence="6">
    <location>
        <begin position="277"/>
        <end position="297"/>
    </location>
</feature>
<feature type="transmembrane region" description="Helical" evidence="6">
    <location>
        <begin position="364"/>
        <end position="382"/>
    </location>
</feature>
<feature type="transmembrane region" description="Helical" evidence="6">
    <location>
        <begin position="76"/>
        <end position="102"/>
    </location>
</feature>
<proteinExistence type="predicted"/>
<protein>
    <submittedName>
        <fullName evidence="8">MFS transporter</fullName>
    </submittedName>
</protein>
<keyword evidence="3 6" id="KW-0812">Transmembrane</keyword>
<feature type="transmembrane region" description="Helical" evidence="6">
    <location>
        <begin position="337"/>
        <end position="358"/>
    </location>
</feature>
<evidence type="ECO:0000313" key="9">
    <source>
        <dbReference type="Proteomes" id="UP000317078"/>
    </source>
</evidence>
<dbReference type="PANTHER" id="PTHR43124:SF3">
    <property type="entry name" value="CHLORAMPHENICOL EFFLUX PUMP RV0191"/>
    <property type="match status" value="1"/>
</dbReference>
<feature type="transmembrane region" description="Helical" evidence="6">
    <location>
        <begin position="243"/>
        <end position="265"/>
    </location>
</feature>
<dbReference type="Gene3D" id="1.20.1250.20">
    <property type="entry name" value="MFS general substrate transporter like domains"/>
    <property type="match status" value="1"/>
</dbReference>
<dbReference type="PROSITE" id="PS50850">
    <property type="entry name" value="MFS"/>
    <property type="match status" value="1"/>
</dbReference>
<dbReference type="EMBL" id="RCZP01000003">
    <property type="protein sequence ID" value="TPG59817.1"/>
    <property type="molecule type" value="Genomic_DNA"/>
</dbReference>
<feature type="transmembrane region" description="Helical" evidence="6">
    <location>
        <begin position="211"/>
        <end position="231"/>
    </location>
</feature>
<dbReference type="Proteomes" id="UP000317078">
    <property type="component" value="Unassembled WGS sequence"/>
</dbReference>
<feature type="transmembrane region" description="Helical" evidence="6">
    <location>
        <begin position="108"/>
        <end position="126"/>
    </location>
</feature>
<evidence type="ECO:0000256" key="3">
    <source>
        <dbReference type="ARBA" id="ARBA00022692"/>
    </source>
</evidence>
<dbReference type="InterPro" id="IPR020846">
    <property type="entry name" value="MFS_dom"/>
</dbReference>
<comment type="caution">
    <text evidence="8">The sequence shown here is derived from an EMBL/GenBank/DDBJ whole genome shotgun (WGS) entry which is preliminary data.</text>
</comment>
<evidence type="ECO:0000256" key="6">
    <source>
        <dbReference type="SAM" id="Phobius"/>
    </source>
</evidence>
<comment type="subcellular location">
    <subcellularLocation>
        <location evidence="1">Cell membrane</location>
        <topology evidence="1">Multi-pass membrane protein</topology>
    </subcellularLocation>
</comment>
<evidence type="ECO:0000256" key="1">
    <source>
        <dbReference type="ARBA" id="ARBA00004651"/>
    </source>
</evidence>
<dbReference type="Pfam" id="PF07690">
    <property type="entry name" value="MFS_1"/>
    <property type="match status" value="1"/>
</dbReference>
<dbReference type="InterPro" id="IPR050189">
    <property type="entry name" value="MFS_Efflux_Transporters"/>
</dbReference>
<feature type="transmembrane region" description="Helical" evidence="6">
    <location>
        <begin position="159"/>
        <end position="180"/>
    </location>
</feature>
<feature type="transmembrane region" description="Helical" evidence="6">
    <location>
        <begin position="303"/>
        <end position="325"/>
    </location>
</feature>
<keyword evidence="2" id="KW-1003">Cell membrane</keyword>
<feature type="transmembrane region" description="Helical" evidence="6">
    <location>
        <begin position="41"/>
        <end position="69"/>
    </location>
</feature>
<dbReference type="PANTHER" id="PTHR43124">
    <property type="entry name" value="PURINE EFFLUX PUMP PBUE"/>
    <property type="match status" value="1"/>
</dbReference>
<dbReference type="InterPro" id="IPR011701">
    <property type="entry name" value="MFS"/>
</dbReference>
<dbReference type="RefSeq" id="WP_140881913.1">
    <property type="nucleotide sequence ID" value="NZ_RCZP01000003.1"/>
</dbReference>
<evidence type="ECO:0000256" key="5">
    <source>
        <dbReference type="ARBA" id="ARBA00023136"/>
    </source>
</evidence>
<dbReference type="AlphaFoldDB" id="A0A502GC27"/>
<feature type="transmembrane region" description="Helical" evidence="6">
    <location>
        <begin position="12"/>
        <end position="35"/>
    </location>
</feature>
<dbReference type="SUPFAM" id="SSF103473">
    <property type="entry name" value="MFS general substrate transporter"/>
    <property type="match status" value="1"/>
</dbReference>
<evidence type="ECO:0000259" key="7">
    <source>
        <dbReference type="PROSITE" id="PS50850"/>
    </source>
</evidence>
<keyword evidence="5 6" id="KW-0472">Membrane</keyword>
<dbReference type="GO" id="GO:0022857">
    <property type="term" value="F:transmembrane transporter activity"/>
    <property type="evidence" value="ECO:0007669"/>
    <property type="project" value="InterPro"/>
</dbReference>
<feature type="transmembrane region" description="Helical" evidence="6">
    <location>
        <begin position="133"/>
        <end position="153"/>
    </location>
</feature>
<evidence type="ECO:0000313" key="8">
    <source>
        <dbReference type="EMBL" id="TPG59817.1"/>
    </source>
</evidence>
<feature type="domain" description="Major facilitator superfamily (MFS) profile" evidence="7">
    <location>
        <begin position="10"/>
        <end position="389"/>
    </location>
</feature>